<comment type="caution">
    <text evidence="6">The sequence shown here is derived from an EMBL/GenBank/DDBJ whole genome shotgun (WGS) entry which is preliminary data.</text>
</comment>
<dbReference type="PROSITE" id="PS50231">
    <property type="entry name" value="RICIN_B_LECTIN"/>
    <property type="match status" value="1"/>
</dbReference>
<feature type="chain" id="PRO_5038481996" evidence="4">
    <location>
        <begin position="33"/>
        <end position="925"/>
    </location>
</feature>
<dbReference type="InterPro" id="IPR006311">
    <property type="entry name" value="TAT_signal"/>
</dbReference>
<keyword evidence="1 4" id="KW-0732">Signal</keyword>
<feature type="domain" description="LamG-like jellyroll fold" evidence="5">
    <location>
        <begin position="622"/>
        <end position="759"/>
    </location>
</feature>
<dbReference type="CDD" id="cd00161">
    <property type="entry name" value="beta-trefoil_Ricin-like"/>
    <property type="match status" value="1"/>
</dbReference>
<feature type="region of interest" description="Disordered" evidence="3">
    <location>
        <begin position="906"/>
        <end position="925"/>
    </location>
</feature>
<feature type="region of interest" description="Disordered" evidence="3">
    <location>
        <begin position="785"/>
        <end position="815"/>
    </location>
</feature>
<dbReference type="Gene3D" id="3.20.20.80">
    <property type="entry name" value="Glycosidases"/>
    <property type="match status" value="1"/>
</dbReference>
<evidence type="ECO:0000256" key="4">
    <source>
        <dbReference type="SAM" id="SignalP"/>
    </source>
</evidence>
<dbReference type="AlphaFoldDB" id="A0A927G871"/>
<dbReference type="SUPFAM" id="SSF51445">
    <property type="entry name" value="(Trans)glycosidases"/>
    <property type="match status" value="1"/>
</dbReference>
<dbReference type="EMBL" id="JACYHB010000003">
    <property type="protein sequence ID" value="MBD8078500.1"/>
    <property type="molecule type" value="Genomic_DNA"/>
</dbReference>
<dbReference type="PROSITE" id="PS51318">
    <property type="entry name" value="TAT"/>
    <property type="match status" value="1"/>
</dbReference>
<dbReference type="Pfam" id="PF13385">
    <property type="entry name" value="Laminin_G_3"/>
    <property type="match status" value="1"/>
</dbReference>
<evidence type="ECO:0000313" key="7">
    <source>
        <dbReference type="Proteomes" id="UP000610846"/>
    </source>
</evidence>
<feature type="compositionally biased region" description="Low complexity" evidence="3">
    <location>
        <begin position="796"/>
        <end position="811"/>
    </location>
</feature>
<keyword evidence="2" id="KW-1015">Disulfide bond</keyword>
<evidence type="ECO:0000259" key="5">
    <source>
        <dbReference type="SMART" id="SM00560"/>
    </source>
</evidence>
<name>A0A927G871_9MICO</name>
<feature type="signal peptide" evidence="4">
    <location>
        <begin position="1"/>
        <end position="32"/>
    </location>
</feature>
<evidence type="ECO:0000256" key="1">
    <source>
        <dbReference type="ARBA" id="ARBA00022729"/>
    </source>
</evidence>
<dbReference type="Gene3D" id="2.80.10.50">
    <property type="match status" value="1"/>
</dbReference>
<dbReference type="InterPro" id="IPR013320">
    <property type="entry name" value="ConA-like_dom_sf"/>
</dbReference>
<dbReference type="Pfam" id="PF14200">
    <property type="entry name" value="RicinB_lectin_2"/>
    <property type="match status" value="1"/>
</dbReference>
<dbReference type="InterPro" id="IPR035992">
    <property type="entry name" value="Ricin_B-like_lectins"/>
</dbReference>
<evidence type="ECO:0000256" key="2">
    <source>
        <dbReference type="ARBA" id="ARBA00023157"/>
    </source>
</evidence>
<reference evidence="6" key="2">
    <citation type="submission" date="2020-09" db="EMBL/GenBank/DDBJ databases">
        <authorList>
            <person name="Yu Y."/>
        </authorList>
    </citation>
    <scope>NUCLEOTIDE SEQUENCE</scope>
    <source>
        <strain evidence="6">KCTC 49039</strain>
    </source>
</reference>
<gene>
    <name evidence="6" type="ORF">IF651_05435</name>
</gene>
<dbReference type="SUPFAM" id="SSF50370">
    <property type="entry name" value="Ricin B-like lectins"/>
    <property type="match status" value="1"/>
</dbReference>
<evidence type="ECO:0000256" key="3">
    <source>
        <dbReference type="SAM" id="MobiDB-lite"/>
    </source>
</evidence>
<evidence type="ECO:0000313" key="6">
    <source>
        <dbReference type="EMBL" id="MBD8078500.1"/>
    </source>
</evidence>
<dbReference type="Proteomes" id="UP000610846">
    <property type="component" value="Unassembled WGS sequence"/>
</dbReference>
<keyword evidence="7" id="KW-1185">Reference proteome</keyword>
<accession>A0A927G871</accession>
<dbReference type="Gene3D" id="2.60.120.200">
    <property type="match status" value="1"/>
</dbReference>
<dbReference type="InterPro" id="IPR000772">
    <property type="entry name" value="Ricin_B_lectin"/>
</dbReference>
<dbReference type="SMART" id="SM00560">
    <property type="entry name" value="LamGL"/>
    <property type="match status" value="1"/>
</dbReference>
<organism evidence="6 7">
    <name type="scientific">Cellulosimicrobium arenosum</name>
    <dbReference type="NCBI Taxonomy" id="2708133"/>
    <lineage>
        <taxon>Bacteria</taxon>
        <taxon>Bacillati</taxon>
        <taxon>Actinomycetota</taxon>
        <taxon>Actinomycetes</taxon>
        <taxon>Micrococcales</taxon>
        <taxon>Promicromonosporaceae</taxon>
        <taxon>Cellulosimicrobium</taxon>
    </lineage>
</organism>
<reference evidence="6" key="1">
    <citation type="journal article" date="2018" name="Curr. Microbiol.">
        <title>Cellulosimicrobium arenosum sp. nov., Isolated from Marine Sediment Sand.</title>
        <authorList>
            <person name="Oh M."/>
            <person name="Kim J.H."/>
            <person name="Yoon J.H."/>
            <person name="Schumann P."/>
            <person name="Kim W."/>
        </authorList>
    </citation>
    <scope>NUCLEOTIDE SEQUENCE</scope>
    <source>
        <strain evidence="6">KCTC 49039</strain>
    </source>
</reference>
<dbReference type="InterPro" id="IPR017853">
    <property type="entry name" value="GH"/>
</dbReference>
<sequence>MSLRRSSTASRRRRVTASSAAASLLATLALGAGGVALTAAPAASAPGPEDTLVVEADQPFREATNMATGSLYGIADEGVPSDDLIAPIKPHTFVQMPPNGRQQPTGDTAKVWRTADRHDAGIVVRIVDYYPGWPYQFSWENTADRKAWEDVIRDVVADVEASGATNIVAYAPWNESDQTWLEQNGTFEELWEFSYDVLREELGPDVPIQGPSFSDNISDMRQFLEFAKETDTVPDVIEWHELIRASKIKGDVENVRGLLEELELGDLPIDITEYASPQEVGLPGRLVGYVAELERFGITRAELPFWNQSGTLGDLLVSRGGAPNGAYWLYTWYADMEGQMVTTTPPSNESLLDGAASVNDAKDEVKIIAGGNSGPTSIVVNGLDELALGDAVNVKLETTPSYGRTTPTPGPITISETTYEVGEDGAVTVPVVMNPNYGYHVVVTSAGEAQSLAGTYTLTNRNSELVLDTADAGTTAGTGVVQAEAGDGETQQWRVEEAGSGLYTIVNVASGLALGVQDASTANGARAIVQEVGEGEDQLWQLVPDPEGRMRLANYGTGLTLGIDQMSTAVGAPVVQWTDGAPTSNCSADGTRQPGKIGTALDFCKTSSYVTLPNGSLGDLDGDWTVSTWVKPASLATWSRVFDLGANSTKSMFFTVSAGSGPRFAITGTGAGGEQTLSYNGQNLSLGQWNHVAITVAGTSGTMYLNGQAVATGQITTSPSELGDTTNRNYLGKSQYGSDPAFDGAIDDFALYGRALSAEEVATLATGEPAEGDVLNYTFDETGGRTVTDSSGNGRDGTVTVGAGAGSTTTATDEETADRFWSLTSVEADDELAVDVVAQPRCVAGRPYLAVRATNTDEVALDVVVSTAHGEKSFGAVEPGKSAYQSFAVRGGTAEAGVATVSVSSTDEQDGRESTVEAAYEAPAC</sequence>
<protein>
    <submittedName>
        <fullName evidence="6">RICIN domain-containing protein</fullName>
    </submittedName>
</protein>
<dbReference type="InterPro" id="IPR006558">
    <property type="entry name" value="LamG-like"/>
</dbReference>
<proteinExistence type="predicted"/>
<dbReference type="SUPFAM" id="SSF49899">
    <property type="entry name" value="Concanavalin A-like lectins/glucanases"/>
    <property type="match status" value="1"/>
</dbReference>